<keyword evidence="1" id="KW-1133">Transmembrane helix</keyword>
<organism evidence="2 3">
    <name type="scientific">Cudoniella acicularis</name>
    <dbReference type="NCBI Taxonomy" id="354080"/>
    <lineage>
        <taxon>Eukaryota</taxon>
        <taxon>Fungi</taxon>
        <taxon>Dikarya</taxon>
        <taxon>Ascomycota</taxon>
        <taxon>Pezizomycotina</taxon>
        <taxon>Leotiomycetes</taxon>
        <taxon>Helotiales</taxon>
        <taxon>Tricladiaceae</taxon>
        <taxon>Cudoniella</taxon>
    </lineage>
</organism>
<evidence type="ECO:0000313" key="2">
    <source>
        <dbReference type="EMBL" id="KAF4636350.1"/>
    </source>
</evidence>
<reference evidence="2 3" key="1">
    <citation type="submission" date="2020-03" db="EMBL/GenBank/DDBJ databases">
        <title>Draft Genome Sequence of Cudoniella acicularis.</title>
        <authorList>
            <person name="Buettner E."/>
            <person name="Kellner H."/>
        </authorList>
    </citation>
    <scope>NUCLEOTIDE SEQUENCE [LARGE SCALE GENOMIC DNA]</scope>
    <source>
        <strain evidence="2 3">DSM 108380</strain>
    </source>
</reference>
<comment type="caution">
    <text evidence="2">The sequence shown here is derived from an EMBL/GenBank/DDBJ whole genome shotgun (WGS) entry which is preliminary data.</text>
</comment>
<dbReference type="EMBL" id="JAAMPI010000070">
    <property type="protein sequence ID" value="KAF4636350.1"/>
    <property type="molecule type" value="Genomic_DNA"/>
</dbReference>
<keyword evidence="1" id="KW-0812">Transmembrane</keyword>
<dbReference type="AlphaFoldDB" id="A0A8H4RUM8"/>
<evidence type="ECO:0000313" key="3">
    <source>
        <dbReference type="Proteomes" id="UP000566819"/>
    </source>
</evidence>
<protein>
    <submittedName>
        <fullName evidence="2">Uncharacterized protein</fullName>
    </submittedName>
</protein>
<accession>A0A8H4RUM8</accession>
<proteinExistence type="predicted"/>
<keyword evidence="3" id="KW-1185">Reference proteome</keyword>
<dbReference type="OrthoDB" id="4497263at2759"/>
<dbReference type="Proteomes" id="UP000566819">
    <property type="component" value="Unassembled WGS sequence"/>
</dbReference>
<feature type="transmembrane region" description="Helical" evidence="1">
    <location>
        <begin position="161"/>
        <end position="183"/>
    </location>
</feature>
<sequence>MQLQVTPTMGFSRSHLTVAAGLFRPHDGAGSYFRLSRVAQCGADNSCESVDGTGDLLPFKVFPPLNNYRQCPSQCTSLLTPGQTLIYESSTANDAWGAVTSTVPTSTTATSGPMIIYGMHVNGFNVIAAVTTHSSSLSASTSSPSIASNIPRGSSSLPRDAVAGISVGITLAVILVAAGAWLFSHLRKKRGKRAYKLALTSQTLDTNPNAPAPCEINDRPISVHGVYELPTVPEGPGKTV</sequence>
<keyword evidence="1" id="KW-0472">Membrane</keyword>
<gene>
    <name evidence="2" type="ORF">G7Y89_g1728</name>
</gene>
<name>A0A8H4RUM8_9HELO</name>
<evidence type="ECO:0000256" key="1">
    <source>
        <dbReference type="SAM" id="Phobius"/>
    </source>
</evidence>